<reference evidence="1 2" key="1">
    <citation type="submission" date="2018-06" db="EMBL/GenBank/DDBJ databases">
        <authorList>
            <consortium name="Pathogen Informatics"/>
            <person name="Doyle S."/>
        </authorList>
    </citation>
    <scope>NUCLEOTIDE SEQUENCE [LARGE SCALE GENOMIC DNA]</scope>
    <source>
        <strain evidence="1 2">NCTC11165</strain>
    </source>
</reference>
<dbReference type="AlphaFoldDB" id="A0A2X1ALQ3"/>
<dbReference type="RefSeq" id="WP_252865659.1">
    <property type="nucleotide sequence ID" value="NZ_JBHJXD010000001.1"/>
</dbReference>
<evidence type="ECO:0008006" key="3">
    <source>
        <dbReference type="Google" id="ProtNLM"/>
    </source>
</evidence>
<accession>A0A2X1ALQ3</accession>
<proteinExistence type="predicted"/>
<name>A0A2X1ALQ3_BREDI</name>
<dbReference type="EMBL" id="UAQM01000020">
    <property type="protein sequence ID" value="SPU45733.1"/>
    <property type="molecule type" value="Genomic_DNA"/>
</dbReference>
<dbReference type="Proteomes" id="UP000250358">
    <property type="component" value="Unassembled WGS sequence"/>
</dbReference>
<organism evidence="1 2">
    <name type="scientific">Brevundimonas diminuta</name>
    <name type="common">Pseudomonas diminuta</name>
    <dbReference type="NCBI Taxonomy" id="293"/>
    <lineage>
        <taxon>Bacteria</taxon>
        <taxon>Pseudomonadati</taxon>
        <taxon>Pseudomonadota</taxon>
        <taxon>Alphaproteobacteria</taxon>
        <taxon>Caulobacterales</taxon>
        <taxon>Caulobacteraceae</taxon>
        <taxon>Brevundimonas</taxon>
    </lineage>
</organism>
<evidence type="ECO:0000313" key="1">
    <source>
        <dbReference type="EMBL" id="SPU45733.1"/>
    </source>
</evidence>
<evidence type="ECO:0000313" key="2">
    <source>
        <dbReference type="Proteomes" id="UP000250358"/>
    </source>
</evidence>
<sequence>MTESRFASDAPRLEVAPLSEAEAPAAFALARLWRPNLEPAQWDAFLTAWRAAPESRGILSARNQRGGVLGFVSWWRQPDLEYGETLWAGPFVVREMGVRPLVRQSLAVELTALACQLGARLRYAEEAAAPDCAAELTARTG</sequence>
<gene>
    <name evidence="1" type="ORF">NCTC11165_02052</name>
</gene>
<dbReference type="InterPro" id="IPR016181">
    <property type="entry name" value="Acyl_CoA_acyltransferase"/>
</dbReference>
<protein>
    <recommendedName>
        <fullName evidence="3">GNAT family N-acetyltransferase</fullName>
    </recommendedName>
</protein>
<dbReference type="SUPFAM" id="SSF55729">
    <property type="entry name" value="Acyl-CoA N-acyltransferases (Nat)"/>
    <property type="match status" value="1"/>
</dbReference>